<gene>
    <name evidence="1" type="ORF">HKW66_Vig0034690</name>
</gene>
<comment type="caution">
    <text evidence="1">The sequence shown here is derived from an EMBL/GenBank/DDBJ whole genome shotgun (WGS) entry which is preliminary data.</text>
</comment>
<proteinExistence type="predicted"/>
<name>A0A8T0L960_PHAAN</name>
<evidence type="ECO:0000313" key="2">
    <source>
        <dbReference type="Proteomes" id="UP000743370"/>
    </source>
</evidence>
<evidence type="ECO:0000313" key="1">
    <source>
        <dbReference type="EMBL" id="KAG2408647.1"/>
    </source>
</evidence>
<dbReference type="Proteomes" id="UP000743370">
    <property type="component" value="Unassembled WGS sequence"/>
</dbReference>
<dbReference type="EMBL" id="JABFOF010000001">
    <property type="protein sequence ID" value="KAG2408647.1"/>
    <property type="molecule type" value="Genomic_DNA"/>
</dbReference>
<evidence type="ECO:0008006" key="3">
    <source>
        <dbReference type="Google" id="ProtNLM"/>
    </source>
</evidence>
<reference evidence="1 2" key="1">
    <citation type="submission" date="2020-05" db="EMBL/GenBank/DDBJ databases">
        <title>Vigna angularis (adzuki bean) Var. LongXiaoDou No. 4 denovo assembly.</title>
        <authorList>
            <person name="Xiang H."/>
        </authorList>
    </citation>
    <scope>NUCLEOTIDE SEQUENCE [LARGE SCALE GENOMIC DNA]</scope>
    <source>
        <tissue evidence="1">Leaf</tissue>
    </source>
</reference>
<organism evidence="1 2">
    <name type="scientific">Phaseolus angularis</name>
    <name type="common">Azuki bean</name>
    <name type="synonym">Vigna angularis</name>
    <dbReference type="NCBI Taxonomy" id="3914"/>
    <lineage>
        <taxon>Eukaryota</taxon>
        <taxon>Viridiplantae</taxon>
        <taxon>Streptophyta</taxon>
        <taxon>Embryophyta</taxon>
        <taxon>Tracheophyta</taxon>
        <taxon>Spermatophyta</taxon>
        <taxon>Magnoliopsida</taxon>
        <taxon>eudicotyledons</taxon>
        <taxon>Gunneridae</taxon>
        <taxon>Pentapetalae</taxon>
        <taxon>rosids</taxon>
        <taxon>fabids</taxon>
        <taxon>Fabales</taxon>
        <taxon>Fabaceae</taxon>
        <taxon>Papilionoideae</taxon>
        <taxon>50 kb inversion clade</taxon>
        <taxon>NPAAA clade</taxon>
        <taxon>indigoferoid/millettioid clade</taxon>
        <taxon>Phaseoleae</taxon>
        <taxon>Vigna</taxon>
    </lineage>
</organism>
<sequence length="170" mass="19242">MWGSRAFGPFHGPDDHTSCESPILNSDASTDSNWERDEVVVVALRWMAMANWKTPIDHFLNSQFHITNPRKSFQMHPKSLQNLVQSTTNHRTLSDVKHRLFRQSHQSRYFILNGKPLLDETLLSRIVPLSTLSLRSRLLGGGATDAESCDCCGVPSPGLGNEREEEKREI</sequence>
<protein>
    <recommendedName>
        <fullName evidence="3">Ubiquitin-like domain-containing protein</fullName>
    </recommendedName>
</protein>
<accession>A0A8T0L960</accession>
<dbReference type="AlphaFoldDB" id="A0A8T0L960"/>